<keyword evidence="2" id="KW-1185">Reference proteome</keyword>
<sequence length="131" mass="15000">MSKKLVPSMRFLVFAVAALLVVMSTIDAADEDKKYSDAYDDLDVDVILKDDAERDRYYACFMDTGPCHTAAAHFFKNKAPEAIITACKYCTKKQLEMFEKIVSWYVDNKSQDWNILIEKTIQDAKKKGLKI</sequence>
<dbReference type="Gene3D" id="1.10.2080.10">
    <property type="entry name" value="Insect odorant-binding protein A10/Ejaculatory bulb-specific protein 3"/>
    <property type="match status" value="1"/>
</dbReference>
<dbReference type="KEGG" id="csol:105366061"/>
<proteinExistence type="predicted"/>
<dbReference type="SUPFAM" id="SSF100910">
    <property type="entry name" value="Chemosensory protein Csp2"/>
    <property type="match status" value="1"/>
</dbReference>
<evidence type="ECO:0000313" key="2">
    <source>
        <dbReference type="Proteomes" id="UP000695007"/>
    </source>
</evidence>
<keyword evidence="1" id="KW-0732">Signal</keyword>
<reference evidence="3" key="1">
    <citation type="submission" date="2025-08" db="UniProtKB">
        <authorList>
            <consortium name="RefSeq"/>
        </authorList>
    </citation>
    <scope>IDENTIFICATION</scope>
</reference>
<dbReference type="InterPro" id="IPR005055">
    <property type="entry name" value="A10/PebIII"/>
</dbReference>
<dbReference type="PANTHER" id="PTHR11257:SF13">
    <property type="entry name" value="GEO07322P1"/>
    <property type="match status" value="1"/>
</dbReference>
<evidence type="ECO:0000313" key="3">
    <source>
        <dbReference type="RefSeq" id="XP_011502677.1"/>
    </source>
</evidence>
<organism evidence="2 3">
    <name type="scientific">Ceratosolen solmsi marchali</name>
    <dbReference type="NCBI Taxonomy" id="326594"/>
    <lineage>
        <taxon>Eukaryota</taxon>
        <taxon>Metazoa</taxon>
        <taxon>Ecdysozoa</taxon>
        <taxon>Arthropoda</taxon>
        <taxon>Hexapoda</taxon>
        <taxon>Insecta</taxon>
        <taxon>Pterygota</taxon>
        <taxon>Neoptera</taxon>
        <taxon>Endopterygota</taxon>
        <taxon>Hymenoptera</taxon>
        <taxon>Apocrita</taxon>
        <taxon>Proctotrupomorpha</taxon>
        <taxon>Chalcidoidea</taxon>
        <taxon>Agaonidae</taxon>
        <taxon>Agaoninae</taxon>
        <taxon>Ceratosolen</taxon>
    </lineage>
</organism>
<feature type="signal peptide" evidence="1">
    <location>
        <begin position="1"/>
        <end position="28"/>
    </location>
</feature>
<dbReference type="Proteomes" id="UP000695007">
    <property type="component" value="Unplaced"/>
</dbReference>
<dbReference type="Pfam" id="PF03392">
    <property type="entry name" value="OS-D"/>
    <property type="match status" value="1"/>
</dbReference>
<gene>
    <name evidence="3" type="primary">LOC105366061</name>
</gene>
<feature type="chain" id="PRO_5042493023" evidence="1">
    <location>
        <begin position="29"/>
        <end position="131"/>
    </location>
</feature>
<dbReference type="PANTHER" id="PTHR11257">
    <property type="entry name" value="CHEMOSENSORY PROTEIN-RELATED"/>
    <property type="match status" value="1"/>
</dbReference>
<dbReference type="InterPro" id="IPR036682">
    <property type="entry name" value="OS_D_A10/PebIII_sf"/>
</dbReference>
<protein>
    <submittedName>
        <fullName evidence="3">Ejaculatory bulb-specific protein 3-like</fullName>
    </submittedName>
</protein>
<accession>A0AAJ6YR54</accession>
<dbReference type="AlphaFoldDB" id="A0AAJ6YR54"/>
<evidence type="ECO:0000256" key="1">
    <source>
        <dbReference type="SAM" id="SignalP"/>
    </source>
</evidence>
<dbReference type="GeneID" id="105366061"/>
<name>A0AAJ6YR54_9HYME</name>
<dbReference type="RefSeq" id="XP_011502677.1">
    <property type="nucleotide sequence ID" value="XM_011504375.1"/>
</dbReference>